<feature type="compositionally biased region" description="Polar residues" evidence="1">
    <location>
        <begin position="1"/>
        <end position="17"/>
    </location>
</feature>
<protein>
    <submittedName>
        <fullName evidence="2">Transcription factor Opi1-domain-containing protein</fullName>
    </submittedName>
</protein>
<gene>
    <name evidence="2" type="ORF">BCR42DRAFT_409731</name>
</gene>
<dbReference type="AlphaFoldDB" id="A0A1X2IN27"/>
<dbReference type="STRING" id="90262.A0A1X2IN27"/>
<evidence type="ECO:0000313" key="3">
    <source>
        <dbReference type="Proteomes" id="UP000193560"/>
    </source>
</evidence>
<name>A0A1X2IN27_9FUNG</name>
<organism evidence="2 3">
    <name type="scientific">Absidia repens</name>
    <dbReference type="NCBI Taxonomy" id="90262"/>
    <lineage>
        <taxon>Eukaryota</taxon>
        <taxon>Fungi</taxon>
        <taxon>Fungi incertae sedis</taxon>
        <taxon>Mucoromycota</taxon>
        <taxon>Mucoromycotina</taxon>
        <taxon>Mucoromycetes</taxon>
        <taxon>Mucorales</taxon>
        <taxon>Cunninghamellaceae</taxon>
        <taxon>Absidia</taxon>
    </lineage>
</organism>
<dbReference type="GO" id="GO:0006357">
    <property type="term" value="P:regulation of transcription by RNA polymerase II"/>
    <property type="evidence" value="ECO:0007669"/>
    <property type="project" value="TreeGrafter"/>
</dbReference>
<evidence type="ECO:0000313" key="2">
    <source>
        <dbReference type="EMBL" id="ORZ19415.1"/>
    </source>
</evidence>
<dbReference type="InterPro" id="IPR013927">
    <property type="entry name" value="TF_Opi1_Ccg-8"/>
</dbReference>
<keyword evidence="3" id="KW-1185">Reference proteome</keyword>
<feature type="region of interest" description="Disordered" evidence="1">
    <location>
        <begin position="156"/>
        <end position="210"/>
    </location>
</feature>
<reference evidence="2 3" key="1">
    <citation type="submission" date="2016-07" db="EMBL/GenBank/DDBJ databases">
        <title>Pervasive Adenine N6-methylation of Active Genes in Fungi.</title>
        <authorList>
            <consortium name="DOE Joint Genome Institute"/>
            <person name="Mondo S.J."/>
            <person name="Dannebaum R.O."/>
            <person name="Kuo R.C."/>
            <person name="Labutti K."/>
            <person name="Haridas S."/>
            <person name="Kuo A."/>
            <person name="Salamov A."/>
            <person name="Ahrendt S.R."/>
            <person name="Lipzen A."/>
            <person name="Sullivan W."/>
            <person name="Andreopoulos W.B."/>
            <person name="Clum A."/>
            <person name="Lindquist E."/>
            <person name="Daum C."/>
            <person name="Ramamoorthy G.K."/>
            <person name="Gryganskyi A."/>
            <person name="Culley D."/>
            <person name="Magnuson J.K."/>
            <person name="James T.Y."/>
            <person name="O'Malley M.A."/>
            <person name="Stajich J.E."/>
            <person name="Spatafora J.W."/>
            <person name="Visel A."/>
            <person name="Grigoriev I.V."/>
        </authorList>
    </citation>
    <scope>NUCLEOTIDE SEQUENCE [LARGE SCALE GENOMIC DNA]</scope>
    <source>
        <strain evidence="2 3">NRRL 1336</strain>
    </source>
</reference>
<accession>A0A1X2IN27</accession>
<dbReference type="OrthoDB" id="2441642at2759"/>
<dbReference type="Proteomes" id="UP000193560">
    <property type="component" value="Unassembled WGS sequence"/>
</dbReference>
<dbReference type="GO" id="GO:0030968">
    <property type="term" value="P:endoplasmic reticulum unfolded protein response"/>
    <property type="evidence" value="ECO:0007669"/>
    <property type="project" value="TreeGrafter"/>
</dbReference>
<sequence length="412" mass="45152">MAITQFAHNDNDQSSAKSVHLEDDLSSATTATATTDNNSSNEHAVTLPSLSMYSTNATHTTATSLPKLSDSTQISVSSDTSSSCMDKDTLEATILNNAAVTQNDVNNGSDRPDLLTNLYGKRTCLSSSTNTYEKQDVEDKETIATIHALARTSLTDELDDDEQSIRRRSYRTNDQTIGKPQSQPHSRTISPHRPYTKSATSSSATLARHSQSKLNKSRWQQLVSHAGSAAGTTVAILSEESMKCLRYCLYWLQYATQHIQQQMHLLRLFLVSLATSSSTAYPSNQQQPSAASLSSIQNEIILTLRKVVDVVSQYAGAGLPTHAKASVRSFILQLPENWATLNTNRNTTTDDVPEHDDQVEETSAIKLLKFGGQSIEMLGSVSSVFSDSIDRAQLWLDRLRLVGGVPHRPMET</sequence>
<dbReference type="GO" id="GO:0005634">
    <property type="term" value="C:nucleus"/>
    <property type="evidence" value="ECO:0007669"/>
    <property type="project" value="TreeGrafter"/>
</dbReference>
<feature type="region of interest" description="Disordered" evidence="1">
    <location>
        <begin position="1"/>
        <end position="24"/>
    </location>
</feature>
<dbReference type="GO" id="GO:0008654">
    <property type="term" value="P:phospholipid biosynthetic process"/>
    <property type="evidence" value="ECO:0007669"/>
    <property type="project" value="TreeGrafter"/>
</dbReference>
<evidence type="ECO:0000256" key="1">
    <source>
        <dbReference type="SAM" id="MobiDB-lite"/>
    </source>
</evidence>
<dbReference type="EMBL" id="MCGE01000007">
    <property type="protein sequence ID" value="ORZ19415.1"/>
    <property type="molecule type" value="Genomic_DNA"/>
</dbReference>
<dbReference type="PANTHER" id="PTHR38406:SF1">
    <property type="entry name" value="TRANSCRIPTIONAL REPRESSOR OPI1"/>
    <property type="match status" value="1"/>
</dbReference>
<proteinExistence type="predicted"/>
<dbReference type="GO" id="GO:0005783">
    <property type="term" value="C:endoplasmic reticulum"/>
    <property type="evidence" value="ECO:0007669"/>
    <property type="project" value="TreeGrafter"/>
</dbReference>
<comment type="caution">
    <text evidence="2">The sequence shown here is derived from an EMBL/GenBank/DDBJ whole genome shotgun (WGS) entry which is preliminary data.</text>
</comment>
<feature type="compositionally biased region" description="Polar residues" evidence="1">
    <location>
        <begin position="172"/>
        <end position="189"/>
    </location>
</feature>
<dbReference type="Pfam" id="PF08618">
    <property type="entry name" value="Opi1"/>
    <property type="match status" value="1"/>
</dbReference>
<dbReference type="GO" id="GO:0003714">
    <property type="term" value="F:transcription corepressor activity"/>
    <property type="evidence" value="ECO:0007669"/>
    <property type="project" value="InterPro"/>
</dbReference>
<dbReference type="PANTHER" id="PTHR38406">
    <property type="entry name" value="TRANSCRIPTIONAL REPRESSOR OPI1"/>
    <property type="match status" value="1"/>
</dbReference>